<dbReference type="Proteomes" id="UP000199504">
    <property type="component" value="Unassembled WGS sequence"/>
</dbReference>
<dbReference type="EMBL" id="FMCX01000002">
    <property type="protein sequence ID" value="SCE91952.1"/>
    <property type="molecule type" value="Genomic_DNA"/>
</dbReference>
<accession>A0A1C4W6W3</accession>
<keyword evidence="2" id="KW-1185">Reference proteome</keyword>
<gene>
    <name evidence="1" type="ORF">GA0070564_10247</name>
</gene>
<evidence type="ECO:0000313" key="2">
    <source>
        <dbReference type="Proteomes" id="UP000199504"/>
    </source>
</evidence>
<dbReference type="OrthoDB" id="4176397at2"/>
<organism evidence="1 2">
    <name type="scientific">Micromonospora mirobrigensis</name>
    <dbReference type="NCBI Taxonomy" id="262898"/>
    <lineage>
        <taxon>Bacteria</taxon>
        <taxon>Bacillati</taxon>
        <taxon>Actinomycetota</taxon>
        <taxon>Actinomycetes</taxon>
        <taxon>Micromonosporales</taxon>
        <taxon>Micromonosporaceae</taxon>
        <taxon>Micromonospora</taxon>
    </lineage>
</organism>
<sequence>MSTLTLHRTTRRSWELTDGATPRGTLHAGRGLVRAEATTAEGSWALRSQGRRRCRVVAGPAGVTTVELEPPLARLAGRDAPARWSVGRGWRHYRGVLTDGDREISARTVSGRAGAIQVEVVGAPSDLLVVTVCFALLSRRHQDRMRALWIAAITSHGPR</sequence>
<name>A0A1C4W6W3_9ACTN</name>
<dbReference type="RefSeq" id="WP_091604846.1">
    <property type="nucleotide sequence ID" value="NZ_FMCX01000002.1"/>
</dbReference>
<proteinExistence type="predicted"/>
<dbReference type="STRING" id="262898.GA0070564_10247"/>
<protein>
    <submittedName>
        <fullName evidence="1">Uncharacterized protein</fullName>
    </submittedName>
</protein>
<evidence type="ECO:0000313" key="1">
    <source>
        <dbReference type="EMBL" id="SCE91952.1"/>
    </source>
</evidence>
<dbReference type="AlphaFoldDB" id="A0A1C4W6W3"/>
<reference evidence="2" key="1">
    <citation type="submission" date="2016-06" db="EMBL/GenBank/DDBJ databases">
        <authorList>
            <person name="Varghese N."/>
            <person name="Submissions Spin"/>
        </authorList>
    </citation>
    <scope>NUCLEOTIDE SEQUENCE [LARGE SCALE GENOMIC DNA]</scope>
    <source>
        <strain evidence="2">DSM 44830</strain>
    </source>
</reference>